<dbReference type="EMBL" id="LWDE02000391">
    <property type="protein sequence ID" value="KAE8248092.1"/>
    <property type="molecule type" value="Genomic_DNA"/>
</dbReference>
<dbReference type="AlphaFoldDB" id="A0A8X7MTQ3"/>
<dbReference type="GO" id="GO:0003824">
    <property type="term" value="F:catalytic activity"/>
    <property type="evidence" value="ECO:0007669"/>
    <property type="project" value="InterPro"/>
</dbReference>
<feature type="domain" description="Endonuclease/exonuclease/phosphatase" evidence="2">
    <location>
        <begin position="712"/>
        <end position="836"/>
    </location>
</feature>
<feature type="region of interest" description="Disordered" evidence="1">
    <location>
        <begin position="562"/>
        <end position="615"/>
    </location>
</feature>
<accession>A0A8X7MTQ3</accession>
<keyword evidence="4" id="KW-1185">Reference proteome</keyword>
<sequence length="1236" mass="133799">MSTNTAAAPPAGAPPDPPGSPPAAAPNIAPMDLADDGQDHHQARHQHKRPRTSLSGVSDNDEELAGQQPPAAATAGRRPRAAGRSSRATATATTTAPATGEQSSSQPPPPADRTLAASLHTPGSCSPLVSAARTAAAAEKCLQQAASRATAAGNAKARLFSGLLQSLKEAEALGAIKADAARLFRAAAIAATRTDAAVSVDSAELDRLATSLETWLTGAWTPPPKPATSPPAPRSEALETRPGTTVDLSPAAFPPLQSRAQGAQSGSSTRLDPPRVPAALKGMVVAGGGKNSAYNIARQGGRKDDRVFLRLPEKSKERELSERTLWLKLNEALKAAKASEHIRVMQVKKTNGGLALTPGPGCKTDELFGQKGTLEKAVDATGSALHEQFDKYVIAKVPTRDGEDEITMDEVRKNLEWTLGLKLVEEPRRLGKAETVMGAENSPVIFSLAPNALASRRQAVTHVHILGNRYLVRPYAEERRPDGCPRCLDYMGKHSVSDCPGPVRRRARAVVYYKGASLDRIRQEQSASRAALERASKKKRVAAQRAAAGQPDTDGFVSVRARSSVRRLQEQQQQQQPNGAASTPATAASASSDMATTTGTAGGASAQANVGRSGPRTDAILRRADEERIDIILVQEPGGYWAPGKECPRTSTTYQALIPHEGSGQRPRVVTYVRKHGLPWHAALRQDILPSPSNDVLVLTLTAPDGRELWLINVYSAPLSVRDGPGAGAELVRRLPLLNKVCLLAGDFNLHHEDWAVESWAEQPTESATAFADWARDNDWYYCLPAGTITRVATNRREQDSALDLVLASSPLQARGWVSECEVRSDWSVGSDHLPILTTIGIGANHFPPRPAAFSFRRADWERCRVLVSHSLADLNEAMRAAEASDDENARAQQLDDAAELFQGIIQHAMSETIPRREATKWGFPYWNPSCADAQRKLADALARRNERRRLGLRAVRENREVKRANKQLAKEVFVARRNYHRERLDSLQGPDIYAAAKWALGRRSYPSPPLSDAAGRLVVDAEEKRKLLRDTLIPSLPTPPRPTILDEDSRPSALPHEPVTWLEVRSAVFDPSTKKAAGPDEIGFAALRALWPVVNGFLHRLVCLSLAVGHMPASFKASTLVALRKPGRRDPSKPRSYRLISLQQCLGKVLERVLARRLTYIASVLNLVPTEQYGAIPGKSAVDAAVALHHDVECAWNQASQRTLAMLNSTSREHTTRCCPSSWCFASMLSDYLTP</sequence>
<dbReference type="Pfam" id="PF14529">
    <property type="entry name" value="Exo_endo_phos_2"/>
    <property type="match status" value="1"/>
</dbReference>
<gene>
    <name evidence="3" type="ORF">A4X06_0g3964</name>
</gene>
<name>A0A8X7MTQ3_9BASI</name>
<feature type="compositionally biased region" description="Low complexity" evidence="1">
    <location>
        <begin position="65"/>
        <end position="100"/>
    </location>
</feature>
<feature type="region of interest" description="Disordered" evidence="1">
    <location>
        <begin position="216"/>
        <end position="275"/>
    </location>
</feature>
<dbReference type="InterPro" id="IPR005135">
    <property type="entry name" value="Endo/exonuclease/phosphatase"/>
</dbReference>
<proteinExistence type="predicted"/>
<feature type="compositionally biased region" description="Low complexity" evidence="1">
    <location>
        <begin position="257"/>
        <end position="268"/>
    </location>
</feature>
<feature type="compositionally biased region" description="Pro residues" evidence="1">
    <location>
        <begin position="11"/>
        <end position="24"/>
    </location>
</feature>
<feature type="region of interest" description="Disordered" evidence="1">
    <location>
        <begin position="1"/>
        <end position="120"/>
    </location>
</feature>
<protein>
    <recommendedName>
        <fullName evidence="2">Endonuclease/exonuclease/phosphatase domain-containing protein</fullName>
    </recommendedName>
</protein>
<dbReference type="SUPFAM" id="SSF56219">
    <property type="entry name" value="DNase I-like"/>
    <property type="match status" value="1"/>
</dbReference>
<evidence type="ECO:0000259" key="2">
    <source>
        <dbReference type="Pfam" id="PF14529"/>
    </source>
</evidence>
<evidence type="ECO:0000313" key="4">
    <source>
        <dbReference type="Proteomes" id="UP000077684"/>
    </source>
</evidence>
<reference evidence="3" key="2">
    <citation type="journal article" date="2019" name="IMA Fungus">
        <title>Genome sequencing and comparison of five Tilletia species to identify candidate genes for the detection of regulated species infecting wheat.</title>
        <authorList>
            <person name="Nguyen H.D.T."/>
            <person name="Sultana T."/>
            <person name="Kesanakurti P."/>
            <person name="Hambleton S."/>
        </authorList>
    </citation>
    <scope>NUCLEOTIDE SEQUENCE</scope>
    <source>
        <strain evidence="3">DAOMC 236426</strain>
    </source>
</reference>
<dbReference type="Gene3D" id="3.60.10.10">
    <property type="entry name" value="Endonuclease/exonuclease/phosphatase"/>
    <property type="match status" value="1"/>
</dbReference>
<reference evidence="3" key="1">
    <citation type="submission" date="2016-04" db="EMBL/GenBank/DDBJ databases">
        <authorList>
            <person name="Nguyen H.D."/>
            <person name="Samba Siva P."/>
            <person name="Cullis J."/>
            <person name="Levesque C.A."/>
            <person name="Hambleton S."/>
        </authorList>
    </citation>
    <scope>NUCLEOTIDE SEQUENCE</scope>
    <source>
        <strain evidence="3">DAOMC 236426</strain>
    </source>
</reference>
<feature type="compositionally biased region" description="Low complexity" evidence="1">
    <location>
        <begin position="570"/>
        <end position="608"/>
    </location>
</feature>
<feature type="compositionally biased region" description="Basic residues" evidence="1">
    <location>
        <begin position="42"/>
        <end position="51"/>
    </location>
</feature>
<evidence type="ECO:0000313" key="3">
    <source>
        <dbReference type="EMBL" id="KAE8248092.1"/>
    </source>
</evidence>
<comment type="caution">
    <text evidence="3">The sequence shown here is derived from an EMBL/GenBank/DDBJ whole genome shotgun (WGS) entry which is preliminary data.</text>
</comment>
<dbReference type="PANTHER" id="PTHR33481:SF1">
    <property type="entry name" value="ENDONUCLEASE_EXONUCLEASE_PHOSPHATASE DOMAIN-CONTAINING PROTEIN-RELATED"/>
    <property type="match status" value="1"/>
</dbReference>
<organism evidence="3 4">
    <name type="scientific">Tilletia controversa</name>
    <name type="common">dwarf bunt fungus</name>
    <dbReference type="NCBI Taxonomy" id="13291"/>
    <lineage>
        <taxon>Eukaryota</taxon>
        <taxon>Fungi</taxon>
        <taxon>Dikarya</taxon>
        <taxon>Basidiomycota</taxon>
        <taxon>Ustilaginomycotina</taxon>
        <taxon>Exobasidiomycetes</taxon>
        <taxon>Tilletiales</taxon>
        <taxon>Tilletiaceae</taxon>
        <taxon>Tilletia</taxon>
    </lineage>
</organism>
<feature type="compositionally biased region" description="Pro residues" evidence="1">
    <location>
        <begin position="221"/>
        <end position="233"/>
    </location>
</feature>
<feature type="compositionally biased region" description="Low complexity" evidence="1">
    <location>
        <begin position="1"/>
        <end position="10"/>
    </location>
</feature>
<dbReference type="Proteomes" id="UP000077684">
    <property type="component" value="Unassembled WGS sequence"/>
</dbReference>
<evidence type="ECO:0000256" key="1">
    <source>
        <dbReference type="SAM" id="MobiDB-lite"/>
    </source>
</evidence>
<dbReference type="PANTHER" id="PTHR33481">
    <property type="entry name" value="REVERSE TRANSCRIPTASE"/>
    <property type="match status" value="1"/>
</dbReference>
<dbReference type="InterPro" id="IPR036691">
    <property type="entry name" value="Endo/exonu/phosph_ase_sf"/>
</dbReference>